<organism evidence="7 8">
    <name type="scientific">Saguinus oedipus</name>
    <name type="common">Cotton-top tamarin</name>
    <name type="synonym">Oedipomidas oedipus</name>
    <dbReference type="NCBI Taxonomy" id="9490"/>
    <lineage>
        <taxon>Eukaryota</taxon>
        <taxon>Metazoa</taxon>
        <taxon>Chordata</taxon>
        <taxon>Craniata</taxon>
        <taxon>Vertebrata</taxon>
        <taxon>Euteleostomi</taxon>
        <taxon>Mammalia</taxon>
        <taxon>Eutheria</taxon>
        <taxon>Euarchontoglires</taxon>
        <taxon>Primates</taxon>
        <taxon>Haplorrhini</taxon>
        <taxon>Platyrrhini</taxon>
        <taxon>Cebidae</taxon>
        <taxon>Callitrichinae</taxon>
        <taxon>Saguinus</taxon>
    </lineage>
</organism>
<keyword evidence="3" id="KW-0238">DNA-binding</keyword>
<comment type="subcellular location">
    <subcellularLocation>
        <location evidence="1">Nucleus</location>
    </subcellularLocation>
</comment>
<evidence type="ECO:0000256" key="4">
    <source>
        <dbReference type="ARBA" id="ARBA00023163"/>
    </source>
</evidence>
<evidence type="ECO:0000313" key="7">
    <source>
        <dbReference type="EMBL" id="KAK2105311.1"/>
    </source>
</evidence>
<keyword evidence="5" id="KW-0539">Nucleus</keyword>
<keyword evidence="8" id="KW-1185">Reference proteome</keyword>
<evidence type="ECO:0000256" key="3">
    <source>
        <dbReference type="ARBA" id="ARBA00023125"/>
    </source>
</evidence>
<dbReference type="PANTHER" id="PTHR11793">
    <property type="entry name" value="BASIC HELIX-LOOP-HELIX TRANSCRIPTION FACTOR"/>
    <property type="match status" value="1"/>
</dbReference>
<keyword evidence="2" id="KW-0805">Transcription regulation</keyword>
<proteinExistence type="predicted"/>
<evidence type="ECO:0000256" key="5">
    <source>
        <dbReference type="ARBA" id="ARBA00023242"/>
    </source>
</evidence>
<accession>A0ABQ9V7G3</accession>
<dbReference type="EMBL" id="JASSZA010000007">
    <property type="protein sequence ID" value="KAK2105311.1"/>
    <property type="molecule type" value="Genomic_DNA"/>
</dbReference>
<sequence length="382" mass="39592">MAACTLQLSSEVPLGQVGFGPKQDRGSSPLLLLPGSSPVASGGGSSTFGDLHQHECMGYQLQGAEANGGLPAATFSSAPEAAYGSVSSHTPPENGADNLLGSEGLAGTSQWPRAGTPVPHRPATTGLSTACRVRQDHLDEAIHVLRSHAMGTAGSAHTPLPSHGALASGFTDPMPLGWRHTGLVGGGHLEDCLVGSASLIHNHAALPSQPGALPDLSRLSYSGLGQRTDQAAQPAAGVQVILGLEQQVQEQNLNLKAACLKRPEEEKVSGVVRDPQMVLSAAHPGLSEAHKTLPGTCERHVSVGQATCRQPRALGPERPLKAPGFIHIHTSHTCCQHGAKADLRRLGVMGAMKVTLGPGAPWKPRLTPHWSHSPCPRISATL</sequence>
<protein>
    <submittedName>
        <fullName evidence="7">Uncharacterized protein</fullName>
    </submittedName>
</protein>
<feature type="compositionally biased region" description="Low complexity" evidence="6">
    <location>
        <begin position="26"/>
        <end position="40"/>
    </location>
</feature>
<keyword evidence="4" id="KW-0804">Transcription</keyword>
<dbReference type="PANTHER" id="PTHR11793:SF7">
    <property type="entry name" value="TRANSCRIPTION FACTOR E2-ALPHA"/>
    <property type="match status" value="1"/>
</dbReference>
<evidence type="ECO:0000313" key="8">
    <source>
        <dbReference type="Proteomes" id="UP001266305"/>
    </source>
</evidence>
<dbReference type="InterPro" id="IPR051098">
    <property type="entry name" value="NeuroDiff_E-box_TFs"/>
</dbReference>
<dbReference type="Proteomes" id="UP001266305">
    <property type="component" value="Unassembled WGS sequence"/>
</dbReference>
<comment type="caution">
    <text evidence="7">The sequence shown here is derived from an EMBL/GenBank/DDBJ whole genome shotgun (WGS) entry which is preliminary data.</text>
</comment>
<name>A0ABQ9V7G3_SAGOE</name>
<evidence type="ECO:0000256" key="1">
    <source>
        <dbReference type="ARBA" id="ARBA00004123"/>
    </source>
</evidence>
<evidence type="ECO:0000256" key="2">
    <source>
        <dbReference type="ARBA" id="ARBA00023015"/>
    </source>
</evidence>
<evidence type="ECO:0000256" key="6">
    <source>
        <dbReference type="SAM" id="MobiDB-lite"/>
    </source>
</evidence>
<reference evidence="7 8" key="1">
    <citation type="submission" date="2023-05" db="EMBL/GenBank/DDBJ databases">
        <title>B98-5 Cell Line De Novo Hybrid Assembly: An Optical Mapping Approach.</title>
        <authorList>
            <person name="Kananen K."/>
            <person name="Auerbach J.A."/>
            <person name="Kautto E."/>
            <person name="Blachly J.S."/>
        </authorList>
    </citation>
    <scope>NUCLEOTIDE SEQUENCE [LARGE SCALE GENOMIC DNA]</scope>
    <source>
        <strain evidence="7">B95-8</strain>
        <tissue evidence="7">Cell line</tissue>
    </source>
</reference>
<feature type="region of interest" description="Disordered" evidence="6">
    <location>
        <begin position="14"/>
        <end position="47"/>
    </location>
</feature>
<gene>
    <name evidence="7" type="ORF">P7K49_014825</name>
</gene>
<feature type="region of interest" description="Disordered" evidence="6">
    <location>
        <begin position="82"/>
        <end position="122"/>
    </location>
</feature>